<dbReference type="InterPro" id="IPR017592">
    <property type="entry name" value="Pilus_assmbl_Flp-typ_CpaB"/>
</dbReference>
<keyword evidence="4" id="KW-1185">Reference proteome</keyword>
<dbReference type="InterPro" id="IPR031571">
    <property type="entry name" value="RcpC_dom"/>
</dbReference>
<dbReference type="AlphaFoldDB" id="A0A7K0K0G9"/>
<comment type="caution">
    <text evidence="3">The sequence shown here is derived from an EMBL/GenBank/DDBJ whole genome shotgun (WGS) entry which is preliminary data.</text>
</comment>
<evidence type="ECO:0000313" key="4">
    <source>
        <dbReference type="Proteomes" id="UP000442535"/>
    </source>
</evidence>
<feature type="domain" description="Flp pilus assembly protein RcpC/CpaB" evidence="2">
    <location>
        <begin position="119"/>
        <end position="215"/>
    </location>
</feature>
<keyword evidence="1" id="KW-0472">Membrane</keyword>
<dbReference type="RefSeq" id="WP_154543196.1">
    <property type="nucleotide sequence ID" value="NZ_VUMY01000002.1"/>
</dbReference>
<evidence type="ECO:0000313" key="3">
    <source>
        <dbReference type="EMBL" id="MST48976.1"/>
    </source>
</evidence>
<dbReference type="Proteomes" id="UP000442535">
    <property type="component" value="Unassembled WGS sequence"/>
</dbReference>
<dbReference type="EMBL" id="VUMY01000002">
    <property type="protein sequence ID" value="MST48976.1"/>
    <property type="molecule type" value="Genomic_DNA"/>
</dbReference>
<feature type="transmembrane region" description="Helical" evidence="1">
    <location>
        <begin position="20"/>
        <end position="41"/>
    </location>
</feature>
<dbReference type="Pfam" id="PF16976">
    <property type="entry name" value="RcpC"/>
    <property type="match status" value="1"/>
</dbReference>
<accession>A0A7K0K0G9</accession>
<gene>
    <name evidence="3" type="primary">cpaB</name>
    <name evidence="3" type="ORF">FYJ63_01690</name>
</gene>
<proteinExistence type="predicted"/>
<sequence length="253" mass="27456">MPKIRRIQSENQNPRKVKGLAFILVALLLSLVMFSMISSYVNSVKAEVGNLVTVYQARDNIPAYTELNESLLRSVSVPKRWTSESSLVSLNALSGRRIPFEVESGTTITRDMLVPISDINANEREIAINVDAVTGIAGRVKPGDRVDVYAVFGEVPGLTKQVQVIATDIRIVTVQGQKTIQTEKSGSATEQSVIPVTIAVDPNIALSITYAANFAEEVRLVGLPSDGVVDRKDDKTVFDAQDLGGTKVEEGKK</sequence>
<dbReference type="NCBIfam" id="TIGR03177">
    <property type="entry name" value="pilus_cpaB"/>
    <property type="match status" value="1"/>
</dbReference>
<protein>
    <submittedName>
        <fullName evidence="3">Flp pilus assembly protein CpaB</fullName>
    </submittedName>
</protein>
<keyword evidence="1" id="KW-0812">Transmembrane</keyword>
<evidence type="ECO:0000259" key="2">
    <source>
        <dbReference type="Pfam" id="PF16976"/>
    </source>
</evidence>
<evidence type="ECO:0000256" key="1">
    <source>
        <dbReference type="SAM" id="Phobius"/>
    </source>
</evidence>
<keyword evidence="1" id="KW-1133">Transmembrane helix</keyword>
<reference evidence="3 4" key="1">
    <citation type="submission" date="2019-08" db="EMBL/GenBank/DDBJ databases">
        <title>In-depth cultivation of the pig gut microbiome towards novel bacterial diversity and tailored functional studies.</title>
        <authorList>
            <person name="Wylensek D."/>
            <person name="Hitch T.C.A."/>
            <person name="Clavel T."/>
        </authorList>
    </citation>
    <scope>NUCLEOTIDE SEQUENCE [LARGE SCALE GENOMIC DNA]</scope>
    <source>
        <strain evidence="3 4">RF-GAM-744-WT-7</strain>
    </source>
</reference>
<name>A0A7K0K0G9_9ACTO</name>
<organism evidence="3 4">
    <name type="scientific">Mobiluncus porci</name>
    <dbReference type="NCBI Taxonomy" id="2652278"/>
    <lineage>
        <taxon>Bacteria</taxon>
        <taxon>Bacillati</taxon>
        <taxon>Actinomycetota</taxon>
        <taxon>Actinomycetes</taxon>
        <taxon>Actinomycetales</taxon>
        <taxon>Actinomycetaceae</taxon>
        <taxon>Mobiluncus</taxon>
    </lineage>
</organism>